<proteinExistence type="inferred from homology"/>
<evidence type="ECO:0000256" key="5">
    <source>
        <dbReference type="RuleBase" id="RU003801"/>
    </source>
</evidence>
<feature type="active site" description="Proton acceptor" evidence="4">
    <location>
        <position position="361"/>
    </location>
</feature>
<evidence type="ECO:0000313" key="7">
    <source>
        <dbReference type="EMBL" id="CEP60021.1"/>
    </source>
</evidence>
<comment type="similarity">
    <text evidence="1 5">Belongs to the carnitine/choline acetyltransferase family.</text>
</comment>
<dbReference type="PANTHER" id="PTHR22589">
    <property type="entry name" value="CARNITINE O-ACYLTRANSFERASE"/>
    <property type="match status" value="1"/>
</dbReference>
<dbReference type="OrthoDB" id="240216at2759"/>
<dbReference type="InterPro" id="IPR039551">
    <property type="entry name" value="Cho/carn_acyl_trans"/>
</dbReference>
<sequence length="653" mass="73957">MPTISITQMTDSGKIATLPRLPIPFLPNSLERYLNRLSPLQTPEQHSKTKDAVLNDSNIRLLAQLNDELLRYDQELELENPNSSYIEKFWYDAYLQFDESVVLNVNPYFELQDDPTLRQLGKTGPYGDLSRLIRRSARLVLSTISFVKEIRCRTLKPDTVRGTPLSMDQYDVLFGSARIPPESAGRSCRLQTSVDSKHIVAICGYQFYWFDVLDEQHNPLFTTQELERALYAIVKDAEKPCIGDSERNYPWGVFTTENRSVWSNVRNYMMKSPFSPNTKNLQIIDSALFALCLDNVTVEEPGDLVQEMLCGTSDVKLEEASDKLAFRSATGIQQGTCLNRWYDKLQLIVTRNGKAGINFEHTGVDGHTVLRLATHIFTDSILLFAHSITRRKSNVSAASLSSNKSELGVTNPRKLEWEVDSYLLSALHFAETRLSDLISQFEFARLDFCDYGSGKIKSTFKVSPDAFVQMALQAAFHALYGKFEVTYEPAMTKKFQNGRTEAIRSVSEESKQFVEAFNHRSVSAPRLKEYFQDACKKHSRVTQECAAGMGQDRHLYALFCIWKERFQESMSKLAIFLDEGWALLNTSVISTSNCGNPSLQAFGFGPVCANGFGIGYIVRDKSITIVVSSKHRQTTRLVGLLGRFLSDIQQVYR</sequence>
<dbReference type="RefSeq" id="XP_022626266.1">
    <property type="nucleotide sequence ID" value="XM_022774139.1"/>
</dbReference>
<dbReference type="GO" id="GO:0005739">
    <property type="term" value="C:mitochondrion"/>
    <property type="evidence" value="ECO:0007669"/>
    <property type="project" value="EnsemblFungi"/>
</dbReference>
<dbReference type="Proteomes" id="UP000054304">
    <property type="component" value="Unassembled WGS sequence"/>
</dbReference>
<dbReference type="PROSITE" id="PS00440">
    <property type="entry name" value="ACYLTRANSF_C_2"/>
    <property type="match status" value="1"/>
</dbReference>
<dbReference type="PROSITE" id="PS00439">
    <property type="entry name" value="ACYLTRANSF_C_1"/>
    <property type="match status" value="1"/>
</dbReference>
<evidence type="ECO:0000256" key="3">
    <source>
        <dbReference type="ARBA" id="ARBA00023315"/>
    </source>
</evidence>
<dbReference type="PANTHER" id="PTHR22589:SF29">
    <property type="entry name" value="MITOCHONDRIAL CARNITINE O-ACETYLTRANSFERASE-RELATED"/>
    <property type="match status" value="1"/>
</dbReference>
<dbReference type="InterPro" id="IPR023213">
    <property type="entry name" value="CAT-like_dom_sf"/>
</dbReference>
<dbReference type="Gene3D" id="3.30.559.70">
    <property type="entry name" value="Choline/Carnitine o-acyltransferase, domain 2"/>
    <property type="match status" value="1"/>
</dbReference>
<keyword evidence="3 5" id="KW-0012">Acyltransferase</keyword>
<evidence type="ECO:0000256" key="2">
    <source>
        <dbReference type="ARBA" id="ARBA00022679"/>
    </source>
</evidence>
<evidence type="ECO:0000256" key="4">
    <source>
        <dbReference type="PIRSR" id="PIRSR600542-1"/>
    </source>
</evidence>
<reference evidence="7 8" key="1">
    <citation type="submission" date="2014-12" db="EMBL/GenBank/DDBJ databases">
        <authorList>
            <person name="Neuveglise Cecile"/>
        </authorList>
    </citation>
    <scope>NUCLEOTIDE SEQUENCE [LARGE SCALE GENOMIC DNA]</scope>
    <source>
        <strain evidence="7 8">CBS 12615</strain>
    </source>
</reference>
<evidence type="ECO:0000256" key="1">
    <source>
        <dbReference type="ARBA" id="ARBA00005232"/>
    </source>
</evidence>
<feature type="domain" description="Choline/carnitine acyltransferase" evidence="6">
    <location>
        <begin position="21"/>
        <end position="638"/>
    </location>
</feature>
<gene>
    <name evidence="7" type="ORF">LALA0_S01e01222g</name>
</gene>
<dbReference type="InterPro" id="IPR042231">
    <property type="entry name" value="Cho/carn_acyl_trans_2"/>
</dbReference>
<keyword evidence="8" id="KW-1185">Reference proteome</keyword>
<dbReference type="InterPro" id="IPR000542">
    <property type="entry name" value="Carn_acyl_trans"/>
</dbReference>
<dbReference type="EMBL" id="LN736360">
    <property type="protein sequence ID" value="CEP60021.1"/>
    <property type="molecule type" value="Genomic_DNA"/>
</dbReference>
<dbReference type="STRING" id="1245769.A0A0C7N3I6"/>
<dbReference type="AlphaFoldDB" id="A0A0C7N3I6"/>
<name>A0A0C7N3I6_9SACH</name>
<evidence type="ECO:0000313" key="8">
    <source>
        <dbReference type="Proteomes" id="UP000054304"/>
    </source>
</evidence>
<dbReference type="Pfam" id="PF00755">
    <property type="entry name" value="Carn_acyltransf"/>
    <property type="match status" value="1"/>
</dbReference>
<keyword evidence="2 5" id="KW-0808">Transferase</keyword>
<dbReference type="FunFam" id="3.30.559.10:FF:000019">
    <property type="entry name" value="Carnitine acetyl transferase"/>
    <property type="match status" value="1"/>
</dbReference>
<dbReference type="SUPFAM" id="SSF52777">
    <property type="entry name" value="CoA-dependent acyltransferases"/>
    <property type="match status" value="2"/>
</dbReference>
<dbReference type="GO" id="GO:0009437">
    <property type="term" value="P:carnitine metabolic process"/>
    <property type="evidence" value="ECO:0007669"/>
    <property type="project" value="EnsemblFungi"/>
</dbReference>
<dbReference type="GO" id="GO:0004092">
    <property type="term" value="F:carnitine O-acetyltransferase activity"/>
    <property type="evidence" value="ECO:0007669"/>
    <property type="project" value="TreeGrafter"/>
</dbReference>
<dbReference type="GeneID" id="34683392"/>
<accession>A0A0C7N3I6</accession>
<dbReference type="Gene3D" id="3.30.559.10">
    <property type="entry name" value="Chloramphenicol acetyltransferase-like domain"/>
    <property type="match status" value="1"/>
</dbReference>
<protein>
    <submittedName>
        <fullName evidence="7">LALA0S01e01222g1_1</fullName>
    </submittedName>
</protein>
<organism evidence="7 8">
    <name type="scientific">Lachancea lanzarotensis</name>
    <dbReference type="NCBI Taxonomy" id="1245769"/>
    <lineage>
        <taxon>Eukaryota</taxon>
        <taxon>Fungi</taxon>
        <taxon>Dikarya</taxon>
        <taxon>Ascomycota</taxon>
        <taxon>Saccharomycotina</taxon>
        <taxon>Saccharomycetes</taxon>
        <taxon>Saccharomycetales</taxon>
        <taxon>Saccharomycetaceae</taxon>
        <taxon>Lachancea</taxon>
    </lineage>
</organism>
<dbReference type="HOGENOM" id="CLU_013513_4_0_1"/>
<evidence type="ECO:0000259" key="6">
    <source>
        <dbReference type="Pfam" id="PF00755"/>
    </source>
</evidence>